<dbReference type="EMBL" id="JBHSOZ010000009">
    <property type="protein sequence ID" value="MFC5713967.1"/>
    <property type="molecule type" value="Genomic_DNA"/>
</dbReference>
<comment type="caution">
    <text evidence="1">The sequence shown here is derived from an EMBL/GenBank/DDBJ whole genome shotgun (WGS) entry which is preliminary data.</text>
</comment>
<sequence>MKTEVNELIDYLADQVASLSKENALLKSKIEYLTGEQIHEKKTEEAK</sequence>
<reference evidence="2" key="1">
    <citation type="journal article" date="2019" name="Int. J. Syst. Evol. Microbiol.">
        <title>The Global Catalogue of Microorganisms (GCM) 10K type strain sequencing project: providing services to taxonomists for standard genome sequencing and annotation.</title>
        <authorList>
            <consortium name="The Broad Institute Genomics Platform"/>
            <consortium name="The Broad Institute Genome Sequencing Center for Infectious Disease"/>
            <person name="Wu L."/>
            <person name="Ma J."/>
        </authorList>
    </citation>
    <scope>NUCLEOTIDE SEQUENCE [LARGE SCALE GENOMIC DNA]</scope>
    <source>
        <strain evidence="2">CECT 7184</strain>
    </source>
</reference>
<accession>A0ABW0YRG5</accession>
<proteinExistence type="predicted"/>
<organism evidence="1 2">
    <name type="scientific">Thalassorhabdus alkalitolerans</name>
    <dbReference type="NCBI Taxonomy" id="2282697"/>
    <lineage>
        <taxon>Bacteria</taxon>
        <taxon>Bacillati</taxon>
        <taxon>Bacillota</taxon>
        <taxon>Bacilli</taxon>
        <taxon>Bacillales</taxon>
        <taxon>Bacillaceae</taxon>
        <taxon>Thalassorhabdus</taxon>
    </lineage>
</organism>
<protein>
    <recommendedName>
        <fullName evidence="3">Transposase</fullName>
    </recommendedName>
</protein>
<keyword evidence="2" id="KW-1185">Reference proteome</keyword>
<evidence type="ECO:0008006" key="3">
    <source>
        <dbReference type="Google" id="ProtNLM"/>
    </source>
</evidence>
<evidence type="ECO:0000313" key="1">
    <source>
        <dbReference type="EMBL" id="MFC5713967.1"/>
    </source>
</evidence>
<dbReference type="Proteomes" id="UP001596142">
    <property type="component" value="Unassembled WGS sequence"/>
</dbReference>
<evidence type="ECO:0000313" key="2">
    <source>
        <dbReference type="Proteomes" id="UP001596142"/>
    </source>
</evidence>
<dbReference type="RefSeq" id="WP_157049855.1">
    <property type="nucleotide sequence ID" value="NZ_JBHSOZ010000009.1"/>
</dbReference>
<gene>
    <name evidence="1" type="ORF">ACFPU1_14450</name>
</gene>
<name>A0ABW0YRG5_9BACI</name>